<evidence type="ECO:0000256" key="3">
    <source>
        <dbReference type="ARBA" id="ARBA00022989"/>
    </source>
</evidence>
<comment type="caution">
    <text evidence="6">The sequence shown here is derived from an EMBL/GenBank/DDBJ whole genome shotgun (WGS) entry which is preliminary data.</text>
</comment>
<evidence type="ECO:0000256" key="4">
    <source>
        <dbReference type="ARBA" id="ARBA00023136"/>
    </source>
</evidence>
<dbReference type="AlphaFoldDB" id="A0AAN8Z2J5"/>
<keyword evidence="2" id="KW-0812">Transmembrane</keyword>
<accession>A0AAN8Z2J5</accession>
<keyword evidence="4" id="KW-0472">Membrane</keyword>
<evidence type="ECO:0000256" key="2">
    <source>
        <dbReference type="ARBA" id="ARBA00022692"/>
    </source>
</evidence>
<evidence type="ECO:0000259" key="5">
    <source>
        <dbReference type="Pfam" id="PF24763"/>
    </source>
</evidence>
<dbReference type="EMBL" id="JBAMMX010000019">
    <property type="protein sequence ID" value="KAK6922246.1"/>
    <property type="molecule type" value="Genomic_DNA"/>
</dbReference>
<dbReference type="InterPro" id="IPR056309">
    <property type="entry name" value="CGL160/ATPI_dom"/>
</dbReference>
<evidence type="ECO:0000256" key="1">
    <source>
        <dbReference type="ARBA" id="ARBA00004141"/>
    </source>
</evidence>
<proteinExistence type="predicted"/>
<organism evidence="6 7">
    <name type="scientific">Dillenia turbinata</name>
    <dbReference type="NCBI Taxonomy" id="194707"/>
    <lineage>
        <taxon>Eukaryota</taxon>
        <taxon>Viridiplantae</taxon>
        <taxon>Streptophyta</taxon>
        <taxon>Embryophyta</taxon>
        <taxon>Tracheophyta</taxon>
        <taxon>Spermatophyta</taxon>
        <taxon>Magnoliopsida</taxon>
        <taxon>eudicotyledons</taxon>
        <taxon>Gunneridae</taxon>
        <taxon>Pentapetalae</taxon>
        <taxon>Dilleniales</taxon>
        <taxon>Dilleniaceae</taxon>
        <taxon>Dillenia</taxon>
    </lineage>
</organism>
<dbReference type="Proteomes" id="UP001370490">
    <property type="component" value="Unassembled WGS sequence"/>
</dbReference>
<keyword evidence="7" id="KW-1185">Reference proteome</keyword>
<dbReference type="GO" id="GO:0016020">
    <property type="term" value="C:membrane"/>
    <property type="evidence" value="ECO:0007669"/>
    <property type="project" value="UniProtKB-SubCell"/>
</dbReference>
<dbReference type="PANTHER" id="PTHR34118">
    <property type="entry name" value="NF-KAPPA-B INHIBITOR-LIKE PROTEIN-RELATED"/>
    <property type="match status" value="1"/>
</dbReference>
<sequence>LPSNLRSSFELSISGFWDHHSTEFLSQRSQPWTDLTWNRGLREVSQIEKEKEDQEMWRRSISHFYGAASSGHVCKIHAEELLIFSYILQAAHQVIMKYLRQLSLFYNSKRKLILYKVASLPFGIYLDSGRTVGRGYPAGLCEGEKASDIIWKKTVRKISNSDADSMVDISQEPEEIMGSESGGGFLKLTQTQEWLLGDSSAPNKKKATTRVVQDDSERRRRLNLLNYEALKKELLLLSVGIGTACSGYCLLAFSVQAAVSYAVGVLFSCLYLQLLYKHVDNQKKAKKIGVRREDLRDSFYRFAKGSGVALSSSRLVIPAAIYGLWALSHQHKTSDFFDFQLVPSMLGMFVYKAATLVQVYRDNEDFNFVFPEEREN</sequence>
<gene>
    <name evidence="6" type="ORF">RJ641_012753</name>
</gene>
<reference evidence="6 7" key="1">
    <citation type="submission" date="2023-12" db="EMBL/GenBank/DDBJ databases">
        <title>A high-quality genome assembly for Dillenia turbinata (Dilleniales).</title>
        <authorList>
            <person name="Chanderbali A."/>
        </authorList>
    </citation>
    <scope>NUCLEOTIDE SEQUENCE [LARGE SCALE GENOMIC DNA]</scope>
    <source>
        <strain evidence="6">LSX21</strain>
        <tissue evidence="6">Leaf</tissue>
    </source>
</reference>
<protein>
    <recommendedName>
        <fullName evidence="5">CGL160/ATPI domain-containing protein</fullName>
    </recommendedName>
</protein>
<evidence type="ECO:0000313" key="7">
    <source>
        <dbReference type="Proteomes" id="UP001370490"/>
    </source>
</evidence>
<feature type="domain" description="CGL160/ATPI" evidence="5">
    <location>
        <begin position="226"/>
        <end position="359"/>
    </location>
</feature>
<name>A0AAN8Z2J5_9MAGN</name>
<dbReference type="Pfam" id="PF24763">
    <property type="entry name" value="CGL160_C"/>
    <property type="match status" value="1"/>
</dbReference>
<feature type="non-terminal residue" evidence="6">
    <location>
        <position position="1"/>
    </location>
</feature>
<dbReference type="PANTHER" id="PTHR34118:SF1">
    <property type="entry name" value="NF-KAPPA-B INHIBITOR-LIKE PROTEIN"/>
    <property type="match status" value="1"/>
</dbReference>
<keyword evidence="3" id="KW-1133">Transmembrane helix</keyword>
<comment type="subcellular location">
    <subcellularLocation>
        <location evidence="1">Membrane</location>
        <topology evidence="1">Multi-pass membrane protein</topology>
    </subcellularLocation>
</comment>
<evidence type="ECO:0000313" key="6">
    <source>
        <dbReference type="EMBL" id="KAK6922246.1"/>
    </source>
</evidence>